<accession>A0A7Y0BNY8</accession>
<protein>
    <submittedName>
        <fullName evidence="1">Uncharacterized protein</fullName>
    </submittedName>
</protein>
<sequence length="70" mass="7850">MRVADLGALRKETLMDDSTKRAATHLEFALSHMKAALIYWQTEAGGREELRQLAERIAILIDESGPAPER</sequence>
<name>A0A7Y0BNY8_9SPHN</name>
<proteinExistence type="predicted"/>
<reference evidence="1 2" key="1">
    <citation type="submission" date="2020-04" db="EMBL/GenBank/DDBJ databases">
        <title>Novosphingobium sp. TW-4 isolated from soil.</title>
        <authorList>
            <person name="Dahal R.H."/>
            <person name="Chaudhary D.K."/>
        </authorList>
    </citation>
    <scope>NUCLEOTIDE SEQUENCE [LARGE SCALE GENOMIC DNA]</scope>
    <source>
        <strain evidence="1 2">TW-4</strain>
    </source>
</reference>
<keyword evidence="2" id="KW-1185">Reference proteome</keyword>
<comment type="caution">
    <text evidence="1">The sequence shown here is derived from an EMBL/GenBank/DDBJ whole genome shotgun (WGS) entry which is preliminary data.</text>
</comment>
<evidence type="ECO:0000313" key="2">
    <source>
        <dbReference type="Proteomes" id="UP000583556"/>
    </source>
</evidence>
<gene>
    <name evidence="1" type="ORF">HHL27_09935</name>
</gene>
<evidence type="ECO:0000313" key="1">
    <source>
        <dbReference type="EMBL" id="NML93986.1"/>
    </source>
</evidence>
<organism evidence="1 2">
    <name type="scientific">Novosphingobium olei</name>
    <dbReference type="NCBI Taxonomy" id="2728851"/>
    <lineage>
        <taxon>Bacteria</taxon>
        <taxon>Pseudomonadati</taxon>
        <taxon>Pseudomonadota</taxon>
        <taxon>Alphaproteobacteria</taxon>
        <taxon>Sphingomonadales</taxon>
        <taxon>Sphingomonadaceae</taxon>
        <taxon>Novosphingobium</taxon>
    </lineage>
</organism>
<dbReference type="Proteomes" id="UP000583556">
    <property type="component" value="Unassembled WGS sequence"/>
</dbReference>
<dbReference type="EMBL" id="JABBGM010000003">
    <property type="protein sequence ID" value="NML93986.1"/>
    <property type="molecule type" value="Genomic_DNA"/>
</dbReference>
<dbReference type="RefSeq" id="WP_169493236.1">
    <property type="nucleotide sequence ID" value="NZ_JABBGM010000003.1"/>
</dbReference>
<dbReference type="AlphaFoldDB" id="A0A7Y0BNY8"/>